<dbReference type="InterPro" id="IPR038619">
    <property type="entry name" value="MraZ_sf"/>
</dbReference>
<dbReference type="CDD" id="cd16321">
    <property type="entry name" value="MraZ_C"/>
    <property type="match status" value="1"/>
</dbReference>
<dbReference type="CDD" id="cd16320">
    <property type="entry name" value="MraZ_N"/>
    <property type="match status" value="1"/>
</dbReference>
<sequence>MFTGVHERQLDERGRVALPSSFRSSIGEHCYLTFGEDACVKVLSESAFRTEAEKMIDDVNAGRVSRSRQRAYASSVLTVSPDKQGRILLDAKLRDYAGIDVNQPVVVVGVLDRIEVWDPVQFENEEASGKDELAGATSGPEQAS</sequence>
<name>A0A6C7E8A0_ILUCY</name>
<evidence type="ECO:0000256" key="4">
    <source>
        <dbReference type="ARBA" id="ARBA00023015"/>
    </source>
</evidence>
<dbReference type="Proteomes" id="UP000011863">
    <property type="component" value="Chromosome"/>
</dbReference>
<evidence type="ECO:0000256" key="6">
    <source>
        <dbReference type="ARBA" id="ARBA00023163"/>
    </source>
</evidence>
<dbReference type="AlphaFoldDB" id="A0A6C7E8A0"/>
<accession>A0A6C7E8A0</accession>
<dbReference type="Gene3D" id="3.40.1550.20">
    <property type="entry name" value="Transcriptional regulator MraZ domain"/>
    <property type="match status" value="1"/>
</dbReference>
<dbReference type="GO" id="GO:0009295">
    <property type="term" value="C:nucleoid"/>
    <property type="evidence" value="ECO:0007669"/>
    <property type="project" value="UniProtKB-SubCell"/>
</dbReference>
<keyword evidence="4 7" id="KW-0805">Transcription regulation</keyword>
<dbReference type="EMBL" id="AP012057">
    <property type="protein sequence ID" value="BAN02252.1"/>
    <property type="molecule type" value="Genomic_DNA"/>
</dbReference>
<feature type="region of interest" description="Disordered" evidence="8">
    <location>
        <begin position="125"/>
        <end position="144"/>
    </location>
</feature>
<dbReference type="GO" id="GO:2000143">
    <property type="term" value="P:negative regulation of DNA-templated transcription initiation"/>
    <property type="evidence" value="ECO:0007669"/>
    <property type="project" value="TreeGrafter"/>
</dbReference>
<dbReference type="InterPro" id="IPR007159">
    <property type="entry name" value="SpoVT-AbrB_dom"/>
</dbReference>
<keyword evidence="6 7" id="KW-0804">Transcription</keyword>
<proteinExistence type="inferred from homology"/>
<dbReference type="GO" id="GO:0000976">
    <property type="term" value="F:transcription cis-regulatory region binding"/>
    <property type="evidence" value="ECO:0007669"/>
    <property type="project" value="TreeGrafter"/>
</dbReference>
<dbReference type="HAMAP" id="MF_01008">
    <property type="entry name" value="MraZ"/>
    <property type="match status" value="1"/>
</dbReference>
<protein>
    <recommendedName>
        <fullName evidence="1 7">Transcriptional regulator MraZ</fullName>
    </recommendedName>
</protein>
<comment type="subcellular location">
    <subcellularLocation>
        <location evidence="7">Cytoplasm</location>
        <location evidence="7">Nucleoid</location>
    </subcellularLocation>
</comment>
<keyword evidence="2 7" id="KW-0963">Cytoplasm</keyword>
<evidence type="ECO:0000256" key="7">
    <source>
        <dbReference type="HAMAP-Rule" id="MF_01008"/>
    </source>
</evidence>
<gene>
    <name evidence="7 10" type="primary">mraZ</name>
    <name evidence="10" type="ORF">YM304_19380</name>
</gene>
<dbReference type="GO" id="GO:0003700">
    <property type="term" value="F:DNA-binding transcription factor activity"/>
    <property type="evidence" value="ECO:0007669"/>
    <property type="project" value="UniProtKB-UniRule"/>
</dbReference>
<dbReference type="PROSITE" id="PS51740">
    <property type="entry name" value="SPOVT_ABRB"/>
    <property type="match status" value="2"/>
</dbReference>
<dbReference type="InterPro" id="IPR035644">
    <property type="entry name" value="MraZ_C"/>
</dbReference>
<evidence type="ECO:0000256" key="5">
    <source>
        <dbReference type="ARBA" id="ARBA00023125"/>
    </source>
</evidence>
<evidence type="ECO:0000259" key="9">
    <source>
        <dbReference type="PROSITE" id="PS51740"/>
    </source>
</evidence>
<reference evidence="10 11" key="1">
    <citation type="journal article" date="2013" name="Int. J. Syst. Evol. Microbiol.">
        <title>Ilumatobacter nonamiense sp. nov. and Ilumatobacter coccineum sp. nov., isolated from seashore sand.</title>
        <authorList>
            <person name="Matsumoto A."/>
            <person name="Kasai H."/>
            <person name="Matsuo Y."/>
            <person name="Shizuri Y."/>
            <person name="Ichikawa N."/>
            <person name="Fujita N."/>
            <person name="Omura S."/>
            <person name="Takahashi Y."/>
        </authorList>
    </citation>
    <scope>NUCLEOTIDE SEQUENCE [LARGE SCALE GENOMIC DNA]</scope>
    <source>
        <strain evidence="11">NBRC 103263 / KCTC 29153 / YM16-304</strain>
    </source>
</reference>
<evidence type="ECO:0000313" key="10">
    <source>
        <dbReference type="EMBL" id="BAN02252.1"/>
    </source>
</evidence>
<organism evidence="10 11">
    <name type="scientific">Ilumatobacter coccineus (strain NBRC 103263 / KCTC 29153 / YM16-304)</name>
    <dbReference type="NCBI Taxonomy" id="1313172"/>
    <lineage>
        <taxon>Bacteria</taxon>
        <taxon>Bacillati</taxon>
        <taxon>Actinomycetota</taxon>
        <taxon>Acidimicrobiia</taxon>
        <taxon>Acidimicrobiales</taxon>
        <taxon>Ilumatobacteraceae</taxon>
        <taxon>Ilumatobacter</taxon>
    </lineage>
</organism>
<dbReference type="InterPro" id="IPR003444">
    <property type="entry name" value="MraZ"/>
</dbReference>
<comment type="similarity">
    <text evidence="7">Belongs to the MraZ family.</text>
</comment>
<evidence type="ECO:0000256" key="3">
    <source>
        <dbReference type="ARBA" id="ARBA00022737"/>
    </source>
</evidence>
<dbReference type="InterPro" id="IPR037914">
    <property type="entry name" value="SpoVT-AbrB_sf"/>
</dbReference>
<comment type="subunit">
    <text evidence="7">Forms oligomers.</text>
</comment>
<evidence type="ECO:0000256" key="2">
    <source>
        <dbReference type="ARBA" id="ARBA00022490"/>
    </source>
</evidence>
<feature type="domain" description="SpoVT-AbrB" evidence="9">
    <location>
        <begin position="5"/>
        <end position="47"/>
    </location>
</feature>
<evidence type="ECO:0000313" key="11">
    <source>
        <dbReference type="Proteomes" id="UP000011863"/>
    </source>
</evidence>
<feature type="domain" description="SpoVT-AbrB" evidence="9">
    <location>
        <begin position="76"/>
        <end position="121"/>
    </location>
</feature>
<dbReference type="InterPro" id="IPR020603">
    <property type="entry name" value="MraZ_dom"/>
</dbReference>
<dbReference type="Pfam" id="PF02381">
    <property type="entry name" value="MraZ"/>
    <property type="match status" value="2"/>
</dbReference>
<keyword evidence="5 7" id="KW-0238">DNA-binding</keyword>
<keyword evidence="3" id="KW-0677">Repeat</keyword>
<dbReference type="PANTHER" id="PTHR34701:SF1">
    <property type="entry name" value="TRANSCRIPTIONAL REGULATOR MRAZ"/>
    <property type="match status" value="1"/>
</dbReference>
<evidence type="ECO:0000256" key="8">
    <source>
        <dbReference type="SAM" id="MobiDB-lite"/>
    </source>
</evidence>
<dbReference type="SUPFAM" id="SSF89447">
    <property type="entry name" value="AbrB/MazE/MraZ-like"/>
    <property type="match status" value="1"/>
</dbReference>
<keyword evidence="11" id="KW-1185">Reference proteome</keyword>
<evidence type="ECO:0000256" key="1">
    <source>
        <dbReference type="ARBA" id="ARBA00013860"/>
    </source>
</evidence>
<dbReference type="KEGG" id="aym:YM304_19380"/>
<dbReference type="InterPro" id="IPR035642">
    <property type="entry name" value="MraZ_N"/>
</dbReference>
<dbReference type="GO" id="GO:0005737">
    <property type="term" value="C:cytoplasm"/>
    <property type="evidence" value="ECO:0007669"/>
    <property type="project" value="UniProtKB-UniRule"/>
</dbReference>
<dbReference type="PANTHER" id="PTHR34701">
    <property type="entry name" value="TRANSCRIPTIONAL REGULATOR MRAZ"/>
    <property type="match status" value="1"/>
</dbReference>